<dbReference type="InterPro" id="IPR033656">
    <property type="entry name" value="HisRS_anticodon"/>
</dbReference>
<evidence type="ECO:0000256" key="11">
    <source>
        <dbReference type="ARBA" id="ARBA00047639"/>
    </source>
</evidence>
<evidence type="ECO:0000256" key="1">
    <source>
        <dbReference type="ARBA" id="ARBA00004496"/>
    </source>
</evidence>
<feature type="domain" description="Aminoacyl-transfer RNA synthetases class-II family profile" evidence="13">
    <location>
        <begin position="70"/>
        <end position="355"/>
    </location>
</feature>
<dbReference type="RefSeq" id="XP_040629542.1">
    <property type="nucleotide sequence ID" value="XM_040772496.1"/>
</dbReference>
<dbReference type="GO" id="GO:0005739">
    <property type="term" value="C:mitochondrion"/>
    <property type="evidence" value="ECO:0007669"/>
    <property type="project" value="TreeGrafter"/>
</dbReference>
<evidence type="ECO:0000259" key="13">
    <source>
        <dbReference type="PROSITE" id="PS50862"/>
    </source>
</evidence>
<evidence type="ECO:0000256" key="12">
    <source>
        <dbReference type="SAM" id="MobiDB-lite"/>
    </source>
</evidence>
<dbReference type="EC" id="6.1.1.21" evidence="3"/>
<feature type="region of interest" description="Disordered" evidence="12">
    <location>
        <begin position="1"/>
        <end position="30"/>
    </location>
</feature>
<feature type="domain" description="WHEP-TRS" evidence="14">
    <location>
        <begin position="3"/>
        <end position="59"/>
    </location>
</feature>
<gene>
    <name evidence="15" type="ORF">DACRYDRAFT_21679</name>
</gene>
<dbReference type="CDD" id="cd00859">
    <property type="entry name" value="HisRS_anticodon"/>
    <property type="match status" value="1"/>
</dbReference>
<dbReference type="SUPFAM" id="SSF47060">
    <property type="entry name" value="S15/NS1 RNA-binding domain"/>
    <property type="match status" value="1"/>
</dbReference>
<dbReference type="InterPro" id="IPR000738">
    <property type="entry name" value="WHEP-TRS_dom"/>
</dbReference>
<dbReference type="InterPro" id="IPR045864">
    <property type="entry name" value="aa-tRNA-synth_II/BPL/LPL"/>
</dbReference>
<dbReference type="GO" id="GO:0005524">
    <property type="term" value="F:ATP binding"/>
    <property type="evidence" value="ECO:0007669"/>
    <property type="project" value="UniProtKB-KW"/>
</dbReference>
<dbReference type="OMA" id="CGGGNFK"/>
<feature type="compositionally biased region" description="Basic and acidic residues" evidence="12">
    <location>
        <begin position="1"/>
        <end position="19"/>
    </location>
</feature>
<dbReference type="Pfam" id="PF00458">
    <property type="entry name" value="WHEP-TRS"/>
    <property type="match status" value="1"/>
</dbReference>
<dbReference type="PANTHER" id="PTHR11476:SF7">
    <property type="entry name" value="HISTIDINE--TRNA LIGASE"/>
    <property type="match status" value="1"/>
</dbReference>
<dbReference type="HOGENOM" id="CLU_025113_4_0_1"/>
<dbReference type="InterPro" id="IPR036621">
    <property type="entry name" value="Anticodon-bd_dom_sf"/>
</dbReference>
<evidence type="ECO:0000256" key="3">
    <source>
        <dbReference type="ARBA" id="ARBA00012815"/>
    </source>
</evidence>
<dbReference type="PROSITE" id="PS50862">
    <property type="entry name" value="AA_TRNA_LIGASE_II"/>
    <property type="match status" value="1"/>
</dbReference>
<dbReference type="GO" id="GO:0005829">
    <property type="term" value="C:cytosol"/>
    <property type="evidence" value="ECO:0007669"/>
    <property type="project" value="TreeGrafter"/>
</dbReference>
<dbReference type="InterPro" id="IPR004154">
    <property type="entry name" value="Anticodon-bd"/>
</dbReference>
<dbReference type="GO" id="GO:0032543">
    <property type="term" value="P:mitochondrial translation"/>
    <property type="evidence" value="ECO:0007669"/>
    <property type="project" value="TreeGrafter"/>
</dbReference>
<dbReference type="FunFam" id="3.40.50.800:FF:000015">
    <property type="entry name" value="Histidyl-tRNA synthetase, mitochondrial"/>
    <property type="match status" value="1"/>
</dbReference>
<dbReference type="Gene3D" id="1.10.287.10">
    <property type="entry name" value="S15/NS1, RNA-binding"/>
    <property type="match status" value="1"/>
</dbReference>
<name>M5GDS2_DACPD</name>
<dbReference type="AlphaFoldDB" id="M5GDS2"/>
<evidence type="ECO:0000256" key="9">
    <source>
        <dbReference type="ARBA" id="ARBA00023146"/>
    </source>
</evidence>
<dbReference type="SMART" id="SM00991">
    <property type="entry name" value="WHEP-TRS"/>
    <property type="match status" value="1"/>
</dbReference>
<evidence type="ECO:0000256" key="2">
    <source>
        <dbReference type="ARBA" id="ARBA00008226"/>
    </source>
</evidence>
<dbReference type="InterPro" id="IPR006195">
    <property type="entry name" value="aa-tRNA-synth_II"/>
</dbReference>
<dbReference type="EMBL" id="JH795861">
    <property type="protein sequence ID" value="EJU02648.1"/>
    <property type="molecule type" value="Genomic_DNA"/>
</dbReference>
<keyword evidence="5" id="KW-0436">Ligase</keyword>
<dbReference type="GO" id="GO:0003723">
    <property type="term" value="F:RNA binding"/>
    <property type="evidence" value="ECO:0007669"/>
    <property type="project" value="TreeGrafter"/>
</dbReference>
<dbReference type="SUPFAM" id="SSF55681">
    <property type="entry name" value="Class II aaRS and biotin synthetases"/>
    <property type="match status" value="1"/>
</dbReference>
<dbReference type="GeneID" id="63687558"/>
<evidence type="ECO:0000256" key="4">
    <source>
        <dbReference type="ARBA" id="ARBA00022490"/>
    </source>
</evidence>
<dbReference type="SUPFAM" id="SSF52954">
    <property type="entry name" value="Class II aaRS ABD-related"/>
    <property type="match status" value="1"/>
</dbReference>
<dbReference type="OrthoDB" id="1906957at2759"/>
<evidence type="ECO:0000259" key="14">
    <source>
        <dbReference type="PROSITE" id="PS51185"/>
    </source>
</evidence>
<dbReference type="Pfam" id="PF03129">
    <property type="entry name" value="HGTP_anticodon"/>
    <property type="match status" value="1"/>
</dbReference>
<dbReference type="CDD" id="cd01200">
    <property type="entry name" value="WHEPGMRS_RNA"/>
    <property type="match status" value="1"/>
</dbReference>
<keyword evidence="8" id="KW-0648">Protein biosynthesis</keyword>
<organism evidence="15 16">
    <name type="scientific">Dacryopinax primogenitus (strain DJM 731)</name>
    <name type="common">Brown rot fungus</name>
    <dbReference type="NCBI Taxonomy" id="1858805"/>
    <lineage>
        <taxon>Eukaryota</taxon>
        <taxon>Fungi</taxon>
        <taxon>Dikarya</taxon>
        <taxon>Basidiomycota</taxon>
        <taxon>Agaricomycotina</taxon>
        <taxon>Dacrymycetes</taxon>
        <taxon>Dacrymycetales</taxon>
        <taxon>Dacrymycetaceae</taxon>
        <taxon>Dacryopinax</taxon>
    </lineage>
</organism>
<keyword evidence="9 15" id="KW-0030">Aminoacyl-tRNA synthetase</keyword>
<reference evidence="15 16" key="1">
    <citation type="journal article" date="2012" name="Science">
        <title>The Paleozoic origin of enzymatic lignin decomposition reconstructed from 31 fungal genomes.</title>
        <authorList>
            <person name="Floudas D."/>
            <person name="Binder M."/>
            <person name="Riley R."/>
            <person name="Barry K."/>
            <person name="Blanchette R.A."/>
            <person name="Henrissat B."/>
            <person name="Martinez A.T."/>
            <person name="Otillar R."/>
            <person name="Spatafora J.W."/>
            <person name="Yadav J.S."/>
            <person name="Aerts A."/>
            <person name="Benoit I."/>
            <person name="Boyd A."/>
            <person name="Carlson A."/>
            <person name="Copeland A."/>
            <person name="Coutinho P.M."/>
            <person name="de Vries R.P."/>
            <person name="Ferreira P."/>
            <person name="Findley K."/>
            <person name="Foster B."/>
            <person name="Gaskell J."/>
            <person name="Glotzer D."/>
            <person name="Gorecki P."/>
            <person name="Heitman J."/>
            <person name="Hesse C."/>
            <person name="Hori C."/>
            <person name="Igarashi K."/>
            <person name="Jurgens J.A."/>
            <person name="Kallen N."/>
            <person name="Kersten P."/>
            <person name="Kohler A."/>
            <person name="Kuees U."/>
            <person name="Kumar T.K.A."/>
            <person name="Kuo A."/>
            <person name="LaButti K."/>
            <person name="Larrondo L.F."/>
            <person name="Lindquist E."/>
            <person name="Ling A."/>
            <person name="Lombard V."/>
            <person name="Lucas S."/>
            <person name="Lundell T."/>
            <person name="Martin R."/>
            <person name="McLaughlin D.J."/>
            <person name="Morgenstern I."/>
            <person name="Morin E."/>
            <person name="Murat C."/>
            <person name="Nagy L.G."/>
            <person name="Nolan M."/>
            <person name="Ohm R.A."/>
            <person name="Patyshakuliyeva A."/>
            <person name="Rokas A."/>
            <person name="Ruiz-Duenas F.J."/>
            <person name="Sabat G."/>
            <person name="Salamov A."/>
            <person name="Samejima M."/>
            <person name="Schmutz J."/>
            <person name="Slot J.C."/>
            <person name="St John F."/>
            <person name="Stenlid J."/>
            <person name="Sun H."/>
            <person name="Sun S."/>
            <person name="Syed K."/>
            <person name="Tsang A."/>
            <person name="Wiebenga A."/>
            <person name="Young D."/>
            <person name="Pisabarro A."/>
            <person name="Eastwood D.C."/>
            <person name="Martin F."/>
            <person name="Cullen D."/>
            <person name="Grigoriev I.V."/>
            <person name="Hibbett D.S."/>
        </authorList>
    </citation>
    <scope>NUCLEOTIDE SEQUENCE [LARGE SCALE GENOMIC DNA]</scope>
    <source>
        <strain evidence="15 16">DJM-731 SS1</strain>
    </source>
</reference>
<evidence type="ECO:0000256" key="7">
    <source>
        <dbReference type="ARBA" id="ARBA00022840"/>
    </source>
</evidence>
<proteinExistence type="inferred from homology"/>
<dbReference type="PROSITE" id="PS51185">
    <property type="entry name" value="WHEP_TRS_2"/>
    <property type="match status" value="1"/>
</dbReference>
<dbReference type="STRING" id="1858805.M5GDS2"/>
<accession>M5GDS2</accession>
<evidence type="ECO:0000256" key="5">
    <source>
        <dbReference type="ARBA" id="ARBA00022598"/>
    </source>
</evidence>
<dbReference type="InterPro" id="IPR009068">
    <property type="entry name" value="uS15_NS1_RNA-bd_sf"/>
</dbReference>
<evidence type="ECO:0000256" key="10">
    <source>
        <dbReference type="ARBA" id="ARBA00030619"/>
    </source>
</evidence>
<dbReference type="Proteomes" id="UP000030653">
    <property type="component" value="Unassembled WGS sequence"/>
</dbReference>
<dbReference type="Gene3D" id="3.30.930.10">
    <property type="entry name" value="Bira Bifunctional Protein, Domain 2"/>
    <property type="match status" value="1"/>
</dbReference>
<keyword evidence="7" id="KW-0067">ATP-binding</keyword>
<keyword evidence="4" id="KW-0963">Cytoplasm</keyword>
<dbReference type="GO" id="GO:0006427">
    <property type="term" value="P:histidyl-tRNA aminoacylation"/>
    <property type="evidence" value="ECO:0007669"/>
    <property type="project" value="TreeGrafter"/>
</dbReference>
<dbReference type="Pfam" id="PF13393">
    <property type="entry name" value="tRNA-synt_His"/>
    <property type="match status" value="1"/>
</dbReference>
<evidence type="ECO:0000313" key="16">
    <source>
        <dbReference type="Proteomes" id="UP000030653"/>
    </source>
</evidence>
<protein>
    <recommendedName>
        <fullName evidence="3">histidine--tRNA ligase</fullName>
        <ecNumber evidence="3">6.1.1.21</ecNumber>
    </recommendedName>
    <alternativeName>
        <fullName evidence="10">Histidyl-tRNA synthetase</fullName>
    </alternativeName>
</protein>
<dbReference type="InterPro" id="IPR041715">
    <property type="entry name" value="HisRS-like_core"/>
</dbReference>
<dbReference type="CDD" id="cd00773">
    <property type="entry name" value="HisRS-like_core"/>
    <property type="match status" value="1"/>
</dbReference>
<comment type="subcellular location">
    <subcellularLocation>
        <location evidence="1">Cytoplasm</location>
    </subcellularLocation>
</comment>
<dbReference type="Gene3D" id="3.40.50.800">
    <property type="entry name" value="Anticodon-binding domain"/>
    <property type="match status" value="1"/>
</dbReference>
<evidence type="ECO:0000256" key="6">
    <source>
        <dbReference type="ARBA" id="ARBA00022741"/>
    </source>
</evidence>
<keyword evidence="6" id="KW-0547">Nucleotide-binding</keyword>
<comment type="similarity">
    <text evidence="2">Belongs to the class-II aminoacyl-tRNA synthetase family.</text>
</comment>
<feature type="compositionally biased region" description="Polar residues" evidence="12">
    <location>
        <begin position="360"/>
        <end position="370"/>
    </location>
</feature>
<evidence type="ECO:0000256" key="8">
    <source>
        <dbReference type="ARBA" id="ARBA00022917"/>
    </source>
</evidence>
<feature type="region of interest" description="Disordered" evidence="12">
    <location>
        <begin position="359"/>
        <end position="402"/>
    </location>
</feature>
<dbReference type="GO" id="GO:0004821">
    <property type="term" value="F:histidine-tRNA ligase activity"/>
    <property type="evidence" value="ECO:0007669"/>
    <property type="project" value="UniProtKB-EC"/>
</dbReference>
<keyword evidence="16" id="KW-1185">Reference proteome</keyword>
<evidence type="ECO:0000313" key="15">
    <source>
        <dbReference type="EMBL" id="EJU02648.1"/>
    </source>
</evidence>
<dbReference type="PANTHER" id="PTHR11476">
    <property type="entry name" value="HISTIDYL-TRNA SYNTHETASE"/>
    <property type="match status" value="1"/>
</dbReference>
<comment type="catalytic activity">
    <reaction evidence="11">
        <text>tRNA(His) + L-histidine + ATP = L-histidyl-tRNA(His) + AMP + diphosphate + H(+)</text>
        <dbReference type="Rhea" id="RHEA:17313"/>
        <dbReference type="Rhea" id="RHEA-COMP:9665"/>
        <dbReference type="Rhea" id="RHEA-COMP:9689"/>
        <dbReference type="ChEBI" id="CHEBI:15378"/>
        <dbReference type="ChEBI" id="CHEBI:30616"/>
        <dbReference type="ChEBI" id="CHEBI:33019"/>
        <dbReference type="ChEBI" id="CHEBI:57595"/>
        <dbReference type="ChEBI" id="CHEBI:78442"/>
        <dbReference type="ChEBI" id="CHEBI:78527"/>
        <dbReference type="ChEBI" id="CHEBI:456215"/>
        <dbReference type="EC" id="6.1.1.21"/>
    </reaction>
</comment>
<sequence length="571" mass="62954">MADADALRAKMKASGDHVRTLKSQGAPKEQVEAEVAKLQEAKKELAEATGEPLGEEKGKKGRMALKTAKGTRDWAPSDMALREHIFSTLTRVFKKHGGSTIDTPVFELKEILAGKYGEDSKLIYDLQDQGGELCSLRYDLTVPFARFLAMNPIHYANIKRYHIAKVYRRDQPVMTKGRMREFYQCDFDIAGHYDPMVPDAEILCIVCEALGELEIGEFTVKINHRKILDGIFAVCGVPTEKTRTISSAVDKLDKLPWAEVRKEMTEEKGLDHEVADRIGKYVMLKGGPELLDRLKKTELANNAMAKQGMDDMELLFTYLDIYGISDKMSFDLSLARGLDYYTGIIYEAVTHASAPPGFTTVPSVPSTEAQPSDHHSGPSAPSSKSKKPKKDAEGEEEVDEATVGVGSIAAGGRYDELVGMFMSAAAGAGGSSKKAAGIPCVGISVGVERVFSLLNQKAKADEESRWGRSKETDVFIVAVAEGLLAERMKLAKELWDAGIKAEFMHKAKPKFRAQFETIEKERVPFAVLLGPDEVKQGVVKIKAQKGKEEGKEDEGEIVERVCLVSWLKERL</sequence>